<evidence type="ECO:0000313" key="2">
    <source>
        <dbReference type="Proteomes" id="UP001324185"/>
    </source>
</evidence>
<name>A0ABZ0X6X8_9GAMM</name>
<dbReference type="Proteomes" id="UP001324185">
    <property type="component" value="Chromosome"/>
</dbReference>
<keyword evidence="2" id="KW-1185">Reference proteome</keyword>
<dbReference type="RefSeq" id="WP_156823042.1">
    <property type="nucleotide sequence ID" value="NZ_CP140158.1"/>
</dbReference>
<accession>A0ABZ0X6X8</accession>
<reference evidence="1 2" key="1">
    <citation type="submission" date="2023-11" db="EMBL/GenBank/DDBJ databases">
        <title>MicrobeMod: A computational toolkit for identifying prokaryotic methylation and restriction-modification with nanopore sequencing.</title>
        <authorList>
            <person name="Crits-Christoph A."/>
            <person name="Kang S.C."/>
            <person name="Lee H."/>
            <person name="Ostrov N."/>
        </authorList>
    </citation>
    <scope>NUCLEOTIDE SEQUENCE [LARGE SCALE GENOMIC DNA]</scope>
    <source>
        <strain evidence="1 2">DSMZ 16071</strain>
    </source>
</reference>
<proteinExistence type="predicted"/>
<protein>
    <submittedName>
        <fullName evidence="1">Uncharacterized protein</fullName>
    </submittedName>
</protein>
<dbReference type="EMBL" id="CP140158">
    <property type="protein sequence ID" value="WQG86103.1"/>
    <property type="molecule type" value="Genomic_DNA"/>
</dbReference>
<gene>
    <name evidence="1" type="ORF">SR900_04235</name>
</gene>
<organism evidence="1 2">
    <name type="scientific">Kangiella aquimarina</name>
    <dbReference type="NCBI Taxonomy" id="261965"/>
    <lineage>
        <taxon>Bacteria</taxon>
        <taxon>Pseudomonadati</taxon>
        <taxon>Pseudomonadota</taxon>
        <taxon>Gammaproteobacteria</taxon>
        <taxon>Kangiellales</taxon>
        <taxon>Kangiellaceae</taxon>
        <taxon>Kangiella</taxon>
    </lineage>
</organism>
<sequence>MSATFTIPCPKCGSVSTFKTGVSRSGTGVGTCRNCHKSVRIQVDGKGNVVRTS</sequence>
<evidence type="ECO:0000313" key="1">
    <source>
        <dbReference type="EMBL" id="WQG86103.1"/>
    </source>
</evidence>